<evidence type="ECO:0000313" key="7">
    <source>
        <dbReference type="EMBL" id="KAK6620436.1"/>
    </source>
</evidence>
<evidence type="ECO:0000256" key="1">
    <source>
        <dbReference type="ARBA" id="ARBA00004141"/>
    </source>
</evidence>
<evidence type="ECO:0000256" key="5">
    <source>
        <dbReference type="SAM" id="Phobius"/>
    </source>
</evidence>
<proteinExistence type="predicted"/>
<reference evidence="7 8" key="1">
    <citation type="submission" date="2023-09" db="EMBL/GenBank/DDBJ databases">
        <title>Genomes of two closely related lineages of the louse Polyplax serrata with different host specificities.</title>
        <authorList>
            <person name="Martinu J."/>
            <person name="Tarabai H."/>
            <person name="Stefka J."/>
            <person name="Hypsa V."/>
        </authorList>
    </citation>
    <scope>NUCLEOTIDE SEQUENCE [LARGE SCALE GENOMIC DNA]</scope>
    <source>
        <strain evidence="7">98ZLc_SE</strain>
    </source>
</reference>
<dbReference type="PANTHER" id="PTHR11662">
    <property type="entry name" value="SOLUTE CARRIER FAMILY 17"/>
    <property type="match status" value="1"/>
</dbReference>
<feature type="transmembrane region" description="Helical" evidence="5">
    <location>
        <begin position="129"/>
        <end position="148"/>
    </location>
</feature>
<evidence type="ECO:0000256" key="3">
    <source>
        <dbReference type="ARBA" id="ARBA00022989"/>
    </source>
</evidence>
<feature type="domain" description="Major facilitator superfamily (MFS) profile" evidence="6">
    <location>
        <begin position="29"/>
        <end position="475"/>
    </location>
</feature>
<name>A0ABR1AKY2_POLSC</name>
<dbReference type="EMBL" id="JAWJWF010000048">
    <property type="protein sequence ID" value="KAK6620436.1"/>
    <property type="molecule type" value="Genomic_DNA"/>
</dbReference>
<organism evidence="7 8">
    <name type="scientific">Polyplax serrata</name>
    <name type="common">Common mouse louse</name>
    <dbReference type="NCBI Taxonomy" id="468196"/>
    <lineage>
        <taxon>Eukaryota</taxon>
        <taxon>Metazoa</taxon>
        <taxon>Ecdysozoa</taxon>
        <taxon>Arthropoda</taxon>
        <taxon>Hexapoda</taxon>
        <taxon>Insecta</taxon>
        <taxon>Pterygota</taxon>
        <taxon>Neoptera</taxon>
        <taxon>Paraneoptera</taxon>
        <taxon>Psocodea</taxon>
        <taxon>Troctomorpha</taxon>
        <taxon>Phthiraptera</taxon>
        <taxon>Anoplura</taxon>
        <taxon>Polyplacidae</taxon>
        <taxon>Polyplax</taxon>
    </lineage>
</organism>
<dbReference type="InterPro" id="IPR011701">
    <property type="entry name" value="MFS"/>
</dbReference>
<comment type="subcellular location">
    <subcellularLocation>
        <location evidence="1">Membrane</location>
        <topology evidence="1">Multi-pass membrane protein</topology>
    </subcellularLocation>
</comment>
<comment type="caution">
    <text evidence="7">The sequence shown here is derived from an EMBL/GenBank/DDBJ whole genome shotgun (WGS) entry which is preliminary data.</text>
</comment>
<feature type="transmembrane region" description="Helical" evidence="5">
    <location>
        <begin position="380"/>
        <end position="405"/>
    </location>
</feature>
<dbReference type="InterPro" id="IPR050382">
    <property type="entry name" value="MFS_Na/Anion_cotransporter"/>
</dbReference>
<keyword evidence="3 5" id="KW-1133">Transmembrane helix</keyword>
<feature type="transmembrane region" description="Helical" evidence="5">
    <location>
        <begin position="105"/>
        <end position="123"/>
    </location>
</feature>
<keyword evidence="8" id="KW-1185">Reference proteome</keyword>
<feature type="transmembrane region" description="Helical" evidence="5">
    <location>
        <begin position="299"/>
        <end position="319"/>
    </location>
</feature>
<dbReference type="PANTHER" id="PTHR11662:SF399">
    <property type="entry name" value="FI19708P1-RELATED"/>
    <property type="match status" value="1"/>
</dbReference>
<dbReference type="SUPFAM" id="SSF103473">
    <property type="entry name" value="MFS general substrate transporter"/>
    <property type="match status" value="1"/>
</dbReference>
<evidence type="ECO:0000256" key="4">
    <source>
        <dbReference type="ARBA" id="ARBA00023136"/>
    </source>
</evidence>
<feature type="transmembrane region" description="Helical" evidence="5">
    <location>
        <begin position="261"/>
        <end position="279"/>
    </location>
</feature>
<keyword evidence="4 5" id="KW-0472">Membrane</keyword>
<dbReference type="Gene3D" id="1.20.1250.20">
    <property type="entry name" value="MFS general substrate transporter like domains"/>
    <property type="match status" value="2"/>
</dbReference>
<feature type="transmembrane region" description="Helical" evidence="5">
    <location>
        <begin position="355"/>
        <end position="374"/>
    </location>
</feature>
<dbReference type="Proteomes" id="UP001359485">
    <property type="component" value="Unassembled WGS sequence"/>
</dbReference>
<keyword evidence="2 5" id="KW-0812">Transmembrane</keyword>
<evidence type="ECO:0000259" key="6">
    <source>
        <dbReference type="PROSITE" id="PS50850"/>
    </source>
</evidence>
<evidence type="ECO:0000313" key="8">
    <source>
        <dbReference type="Proteomes" id="UP001359485"/>
    </source>
</evidence>
<feature type="transmembrane region" description="Helical" evidence="5">
    <location>
        <begin position="169"/>
        <end position="188"/>
    </location>
</feature>
<dbReference type="InterPro" id="IPR020846">
    <property type="entry name" value="MFS_dom"/>
</dbReference>
<gene>
    <name evidence="7" type="ORF">RUM44_006837</name>
</gene>
<feature type="transmembrane region" description="Helical" evidence="5">
    <location>
        <begin position="452"/>
        <end position="470"/>
    </location>
</feature>
<feature type="transmembrane region" description="Helical" evidence="5">
    <location>
        <begin position="15"/>
        <end position="36"/>
    </location>
</feature>
<dbReference type="Pfam" id="PF07690">
    <property type="entry name" value="MFS_1"/>
    <property type="match status" value="1"/>
</dbReference>
<protein>
    <recommendedName>
        <fullName evidence="6">Major facilitator superfamily (MFS) profile domain-containing protein</fullName>
    </recommendedName>
</protein>
<sequence>MSLNTLASSTTSSCFLVNFLSARATLGVMAFLMFLITQMIRINVYIVLLDMGPKAPVNGTDDEVTILPEWNENKFSLFMGAFYWSYWATELPGGILAQKFGGKRIMGICITAASLLNFLLPFACHNSFLLASIIRALQGLSLGVTWPVMHWLSARWIPQSERSKFMTSYHGAAIGTSITYPLAGIIIANYGWESVFYVIGTVSLVWCLAWWILIYDSPKEHPRLSESERKYLEEALGNSVTLSTNKRSGHPWREIMQSKPFWAVLMASQGLMWGTLTLSMQTPTYFHQVHGLDIKSTGLLSGIPEISKFFFALLFSAMIDRVIDRKILTVTQARKVAVAVSRHTNTLSLERFNRVFHPPGELIPAVLLLLLGVFGYTDKILATVLLSGTCLVGGASASGSLANIIDISPNHAGTLLGLIKTLTIIPGVISPLMVTNLTSDPKAKKSIQWRNVFGLIAIIYSACGTIYLIFGSGKVQPWNEKPEKDKSKEETGFLEDRKLDERRISEVPLNTQLVAQKEEK</sequence>
<evidence type="ECO:0000256" key="2">
    <source>
        <dbReference type="ARBA" id="ARBA00022692"/>
    </source>
</evidence>
<dbReference type="PROSITE" id="PS50850">
    <property type="entry name" value="MFS"/>
    <property type="match status" value="1"/>
</dbReference>
<feature type="transmembrane region" description="Helical" evidence="5">
    <location>
        <begin position="194"/>
        <end position="215"/>
    </location>
</feature>
<dbReference type="InterPro" id="IPR036259">
    <property type="entry name" value="MFS_trans_sf"/>
</dbReference>
<accession>A0ABR1AKY2</accession>
<feature type="transmembrane region" description="Helical" evidence="5">
    <location>
        <begin position="412"/>
        <end position="432"/>
    </location>
</feature>